<dbReference type="InterPro" id="IPR050143">
    <property type="entry name" value="TRIM/RBCC"/>
</dbReference>
<evidence type="ECO:0000313" key="11">
    <source>
        <dbReference type="Proteomes" id="UP001066276"/>
    </source>
</evidence>
<dbReference type="CDD" id="cd19762">
    <property type="entry name" value="Bbox2_TRIM7-like"/>
    <property type="match status" value="1"/>
</dbReference>
<keyword evidence="11" id="KW-1185">Reference proteome</keyword>
<dbReference type="Pfam" id="PF15227">
    <property type="entry name" value="zf-C3HC4_4"/>
    <property type="match status" value="1"/>
</dbReference>
<dbReference type="Proteomes" id="UP001066276">
    <property type="component" value="Chromosome 6"/>
</dbReference>
<reference evidence="10" key="1">
    <citation type="journal article" date="2022" name="bioRxiv">
        <title>Sequencing and chromosome-scale assembly of the giantPleurodeles waltlgenome.</title>
        <authorList>
            <person name="Brown T."/>
            <person name="Elewa A."/>
            <person name="Iarovenko S."/>
            <person name="Subramanian E."/>
            <person name="Araus A.J."/>
            <person name="Petzold A."/>
            <person name="Susuki M."/>
            <person name="Suzuki K.-i.T."/>
            <person name="Hayashi T."/>
            <person name="Toyoda A."/>
            <person name="Oliveira C."/>
            <person name="Osipova E."/>
            <person name="Leigh N.D."/>
            <person name="Simon A."/>
            <person name="Yun M.H."/>
        </authorList>
    </citation>
    <scope>NUCLEOTIDE SEQUENCE</scope>
    <source>
        <strain evidence="10">20211129_DDA</strain>
        <tissue evidence="10">Liver</tissue>
    </source>
</reference>
<dbReference type="SUPFAM" id="SSF49899">
    <property type="entry name" value="Concanavalin A-like lectins/glucanases"/>
    <property type="match status" value="1"/>
</dbReference>
<name>A0AAV7Q5T6_PLEWA</name>
<dbReference type="InterPro" id="IPR001841">
    <property type="entry name" value="Znf_RING"/>
</dbReference>
<dbReference type="InterPro" id="IPR013320">
    <property type="entry name" value="ConA-like_dom_sf"/>
</dbReference>
<dbReference type="SMART" id="SM00449">
    <property type="entry name" value="SPRY"/>
    <property type="match status" value="1"/>
</dbReference>
<dbReference type="InterPro" id="IPR006574">
    <property type="entry name" value="PRY"/>
</dbReference>
<organism evidence="10 11">
    <name type="scientific">Pleurodeles waltl</name>
    <name type="common">Iberian ribbed newt</name>
    <dbReference type="NCBI Taxonomy" id="8319"/>
    <lineage>
        <taxon>Eukaryota</taxon>
        <taxon>Metazoa</taxon>
        <taxon>Chordata</taxon>
        <taxon>Craniata</taxon>
        <taxon>Vertebrata</taxon>
        <taxon>Euteleostomi</taxon>
        <taxon>Amphibia</taxon>
        <taxon>Batrachia</taxon>
        <taxon>Caudata</taxon>
        <taxon>Salamandroidea</taxon>
        <taxon>Salamandridae</taxon>
        <taxon>Pleurodelinae</taxon>
        <taxon>Pleurodeles</taxon>
    </lineage>
</organism>
<dbReference type="Gene3D" id="3.30.40.10">
    <property type="entry name" value="Zinc/RING finger domain, C3HC4 (zinc finger)"/>
    <property type="match status" value="1"/>
</dbReference>
<evidence type="ECO:0000313" key="10">
    <source>
        <dbReference type="EMBL" id="KAJ1134919.1"/>
    </source>
</evidence>
<feature type="coiled-coil region" evidence="6">
    <location>
        <begin position="138"/>
        <end position="223"/>
    </location>
</feature>
<dbReference type="PANTHER" id="PTHR24103">
    <property type="entry name" value="E3 UBIQUITIN-PROTEIN LIGASE TRIM"/>
    <property type="match status" value="1"/>
</dbReference>
<dbReference type="PRINTS" id="PR01407">
    <property type="entry name" value="BUTYPHLNCDUF"/>
</dbReference>
<keyword evidence="4 6" id="KW-0175">Coiled coil</keyword>
<evidence type="ECO:0000259" key="7">
    <source>
        <dbReference type="PROSITE" id="PS50089"/>
    </source>
</evidence>
<dbReference type="GO" id="GO:0008270">
    <property type="term" value="F:zinc ion binding"/>
    <property type="evidence" value="ECO:0007669"/>
    <property type="project" value="UniProtKB-KW"/>
</dbReference>
<dbReference type="SUPFAM" id="SSF57845">
    <property type="entry name" value="B-box zinc-binding domain"/>
    <property type="match status" value="1"/>
</dbReference>
<feature type="domain" description="RING-type" evidence="7">
    <location>
        <begin position="16"/>
        <end position="57"/>
    </location>
</feature>
<dbReference type="PROSITE" id="PS50188">
    <property type="entry name" value="B302_SPRY"/>
    <property type="match status" value="1"/>
</dbReference>
<dbReference type="PROSITE" id="PS00518">
    <property type="entry name" value="ZF_RING_1"/>
    <property type="match status" value="1"/>
</dbReference>
<evidence type="ECO:0000256" key="2">
    <source>
        <dbReference type="ARBA" id="ARBA00022771"/>
    </source>
</evidence>
<dbReference type="SMART" id="SM00184">
    <property type="entry name" value="RING"/>
    <property type="match status" value="1"/>
</dbReference>
<dbReference type="EMBL" id="JANPWB010000010">
    <property type="protein sequence ID" value="KAJ1134919.1"/>
    <property type="molecule type" value="Genomic_DNA"/>
</dbReference>
<keyword evidence="2 5" id="KW-0863">Zinc-finger</keyword>
<feature type="domain" description="B30.2/SPRY" evidence="9">
    <location>
        <begin position="294"/>
        <end position="488"/>
    </location>
</feature>
<protein>
    <recommendedName>
        <fullName evidence="12">Zinc finger protein RFP-like</fullName>
    </recommendedName>
</protein>
<dbReference type="SMART" id="SM00589">
    <property type="entry name" value="PRY"/>
    <property type="match status" value="1"/>
</dbReference>
<dbReference type="PROSITE" id="PS50119">
    <property type="entry name" value="ZF_BBOX"/>
    <property type="match status" value="1"/>
</dbReference>
<keyword evidence="1" id="KW-0479">Metal-binding</keyword>
<dbReference type="InterPro" id="IPR013083">
    <property type="entry name" value="Znf_RING/FYVE/PHD"/>
</dbReference>
<dbReference type="Pfam" id="PF00643">
    <property type="entry name" value="zf-B_box"/>
    <property type="match status" value="1"/>
</dbReference>
<dbReference type="SMART" id="SM00336">
    <property type="entry name" value="BBOX"/>
    <property type="match status" value="1"/>
</dbReference>
<evidence type="ECO:0000256" key="3">
    <source>
        <dbReference type="ARBA" id="ARBA00022833"/>
    </source>
</evidence>
<dbReference type="Gene3D" id="3.30.160.60">
    <property type="entry name" value="Classic Zinc Finger"/>
    <property type="match status" value="1"/>
</dbReference>
<feature type="domain" description="B box-type" evidence="8">
    <location>
        <begin position="89"/>
        <end position="130"/>
    </location>
</feature>
<dbReference type="InterPro" id="IPR017907">
    <property type="entry name" value="Znf_RING_CS"/>
</dbReference>
<keyword evidence="3" id="KW-0862">Zinc</keyword>
<gene>
    <name evidence="10" type="ORF">NDU88_001365</name>
</gene>
<dbReference type="SUPFAM" id="SSF57850">
    <property type="entry name" value="RING/U-box"/>
    <property type="match status" value="1"/>
</dbReference>
<comment type="caution">
    <text evidence="10">The sequence shown here is derived from an EMBL/GenBank/DDBJ whole genome shotgun (WGS) entry which is preliminary data.</text>
</comment>
<evidence type="ECO:0000259" key="9">
    <source>
        <dbReference type="PROSITE" id="PS50188"/>
    </source>
</evidence>
<dbReference type="Pfam" id="PF00622">
    <property type="entry name" value="SPRY"/>
    <property type="match status" value="1"/>
</dbReference>
<evidence type="ECO:0000259" key="8">
    <source>
        <dbReference type="PROSITE" id="PS50119"/>
    </source>
</evidence>
<dbReference type="InterPro" id="IPR001870">
    <property type="entry name" value="B30.2/SPRY"/>
</dbReference>
<evidence type="ECO:0000256" key="1">
    <source>
        <dbReference type="ARBA" id="ARBA00022723"/>
    </source>
</evidence>
<evidence type="ECO:0000256" key="4">
    <source>
        <dbReference type="ARBA" id="ARBA00023054"/>
    </source>
</evidence>
<dbReference type="InterPro" id="IPR003879">
    <property type="entry name" value="Butyrophylin_SPRY"/>
</dbReference>
<evidence type="ECO:0008006" key="12">
    <source>
        <dbReference type="Google" id="ProtNLM"/>
    </source>
</evidence>
<dbReference type="Gene3D" id="2.60.120.920">
    <property type="match status" value="1"/>
</dbReference>
<proteinExistence type="predicted"/>
<evidence type="ECO:0000256" key="5">
    <source>
        <dbReference type="PROSITE-ProRule" id="PRU00024"/>
    </source>
</evidence>
<dbReference type="Pfam" id="PF13765">
    <property type="entry name" value="PRY"/>
    <property type="match status" value="1"/>
</dbReference>
<dbReference type="InterPro" id="IPR000315">
    <property type="entry name" value="Znf_B-box"/>
</dbReference>
<dbReference type="InterPro" id="IPR003877">
    <property type="entry name" value="SPRY_dom"/>
</dbReference>
<dbReference type="InterPro" id="IPR043136">
    <property type="entry name" value="B30.2/SPRY_sf"/>
</dbReference>
<sequence>MAAANHLQSLKDEATCSICLEYFTDPVFVECGHTFCLSCITRCWEGLQTDFPCPQCRETSQSKTHRPNRHLANIVETLKHLDAQSSTPQDVTLCRKHEEKLKLFCEDDQEPICVVCSVSRDHKAHTVLPIQEAAQEYKEKFQSYLDCLKKELEDVLEQHRKEEMKVTQVEIKFKSQREEITSEFEELQTFLEKEKSRHLSNLEEEEKKSLQSIKETVTKLEEQQFVLRSWITEIELKCQQQDVELLKDAKIVLSRYENIKPQQTNSYTLMEKKEETEVEVEVEEDEEEEEEVDLQITIIESLEWRWARRFAAAVTLDPDTAHRCLILSEDGRSVRHRDREQDLPDTPLRFNHTVIVLGRERLSSGRHYWEVEVGDKTGWDLGVCDEAVTRKGKITASPEKGYWTVWLRDGEYEALTVPSTLLTPRAPLRAVGLFLDYEAGRLSLYNVDDRSLLFTFSGASFPPTLRPFFCPGLNEGGRNAGALRILPVTGRE</sequence>
<dbReference type="FunFam" id="2.60.120.920:FF:000004">
    <property type="entry name" value="Butyrophilin subfamily 1 member A1"/>
    <property type="match status" value="1"/>
</dbReference>
<evidence type="ECO:0000256" key="6">
    <source>
        <dbReference type="SAM" id="Coils"/>
    </source>
</evidence>
<dbReference type="AlphaFoldDB" id="A0AAV7Q5T6"/>
<dbReference type="PROSITE" id="PS50089">
    <property type="entry name" value="ZF_RING_2"/>
    <property type="match status" value="1"/>
</dbReference>
<accession>A0AAV7Q5T6</accession>
<dbReference type="CDD" id="cd16594">
    <property type="entry name" value="RING-HC_TRIM7-like_C-IV"/>
    <property type="match status" value="1"/>
</dbReference>